<dbReference type="PANTHER" id="PTHR33044">
    <property type="entry name" value="BIFUNCTIONAL INHIBITOR/LIPID-TRANSFER PROTEIN/SEED STORAGE 2S ALBUMIN SUPERFAMILY PROTEIN-RELATED"/>
    <property type="match status" value="1"/>
</dbReference>
<reference evidence="8" key="2">
    <citation type="submission" date="2013-04" db="UniProtKB">
        <authorList>
            <consortium name="EnsemblPlants"/>
        </authorList>
    </citation>
    <scope>IDENTIFICATION</scope>
</reference>
<keyword evidence="9" id="KW-1185">Reference proteome</keyword>
<dbReference type="CDD" id="cd00010">
    <property type="entry name" value="AAI_LTSS"/>
    <property type="match status" value="1"/>
</dbReference>
<dbReference type="InterPro" id="IPR043325">
    <property type="entry name" value="LTSS"/>
</dbReference>
<keyword evidence="4" id="KW-0325">Glycoprotein</keyword>
<sequence length="188" mass="18604">MASTTLRLHTALAAVAVAVALALGMAAAQMSPASAPSPAGGITPACMDALLNMSDCLTYVMNGSTARKPDEPCCPELAGLLDSKPVCLCQLLAGGASSYDISVDYKRALALPGICGLAAPPVSACSLLGVPVPMAPSASPSTGLAPSNEPQMPQKSPNASPSKSSNHAPGRFTAIAALLLAVAAAGMF</sequence>
<evidence type="ECO:0000313" key="8">
    <source>
        <dbReference type="EnsemblPlants" id="OB01G43710.1"/>
    </source>
</evidence>
<dbReference type="EnsemblPlants" id="OB01G43710.1">
    <property type="protein sequence ID" value="OB01G43710.1"/>
    <property type="gene ID" value="OB01G43710"/>
</dbReference>
<evidence type="ECO:0000259" key="7">
    <source>
        <dbReference type="SMART" id="SM00499"/>
    </source>
</evidence>
<dbReference type="InterPro" id="IPR016140">
    <property type="entry name" value="Bifunc_inhib/LTP/seed_store"/>
</dbReference>
<evidence type="ECO:0000256" key="4">
    <source>
        <dbReference type="ARBA" id="ARBA00023180"/>
    </source>
</evidence>
<accession>J3L565</accession>
<protein>
    <recommendedName>
        <fullName evidence="7">Bifunctional inhibitor/plant lipid transfer protein/seed storage helical domain-containing protein</fullName>
    </recommendedName>
</protein>
<keyword evidence="3" id="KW-1015">Disulfide bond</keyword>
<evidence type="ECO:0000256" key="1">
    <source>
        <dbReference type="ARBA" id="ARBA00009748"/>
    </source>
</evidence>
<dbReference type="eggNOG" id="ENOG502S59X">
    <property type="taxonomic scope" value="Eukaryota"/>
</dbReference>
<evidence type="ECO:0000313" key="9">
    <source>
        <dbReference type="Proteomes" id="UP000006038"/>
    </source>
</evidence>
<organism evidence="8">
    <name type="scientific">Oryza brachyantha</name>
    <name type="common">malo sina</name>
    <dbReference type="NCBI Taxonomy" id="4533"/>
    <lineage>
        <taxon>Eukaryota</taxon>
        <taxon>Viridiplantae</taxon>
        <taxon>Streptophyta</taxon>
        <taxon>Embryophyta</taxon>
        <taxon>Tracheophyta</taxon>
        <taxon>Spermatophyta</taxon>
        <taxon>Magnoliopsida</taxon>
        <taxon>Liliopsida</taxon>
        <taxon>Poales</taxon>
        <taxon>Poaceae</taxon>
        <taxon>BOP clade</taxon>
        <taxon>Oryzoideae</taxon>
        <taxon>Oryzeae</taxon>
        <taxon>Oryzinae</taxon>
        <taxon>Oryza</taxon>
    </lineage>
</organism>
<feature type="domain" description="Bifunctional inhibitor/plant lipid transfer protein/seed storage helical" evidence="7">
    <location>
        <begin position="46"/>
        <end position="125"/>
    </location>
</feature>
<comment type="similarity">
    <text evidence="1">Belongs to the plant LTP family.</text>
</comment>
<evidence type="ECO:0000256" key="6">
    <source>
        <dbReference type="SAM" id="SignalP"/>
    </source>
</evidence>
<dbReference type="Proteomes" id="UP000006038">
    <property type="component" value="Chromosome 1"/>
</dbReference>
<name>J3L565_ORYBR</name>
<feature type="chain" id="PRO_5003773477" description="Bifunctional inhibitor/plant lipid transfer protein/seed storage helical domain-containing protein" evidence="6">
    <location>
        <begin position="29"/>
        <end position="188"/>
    </location>
</feature>
<dbReference type="KEGG" id="obr:102720764"/>
<dbReference type="Gramene" id="OB01G43710.1">
    <property type="protein sequence ID" value="OB01G43710.1"/>
    <property type="gene ID" value="OB01G43710"/>
</dbReference>
<dbReference type="AlphaFoldDB" id="J3L565"/>
<feature type="compositionally biased region" description="Polar residues" evidence="5">
    <location>
        <begin position="142"/>
        <end position="154"/>
    </location>
</feature>
<evidence type="ECO:0000256" key="5">
    <source>
        <dbReference type="SAM" id="MobiDB-lite"/>
    </source>
</evidence>
<dbReference type="OrthoDB" id="785314at2759"/>
<reference evidence="8" key="1">
    <citation type="journal article" date="2013" name="Nat. Commun.">
        <title>Whole-genome sequencing of Oryza brachyantha reveals mechanisms underlying Oryza genome evolution.</title>
        <authorList>
            <person name="Chen J."/>
            <person name="Huang Q."/>
            <person name="Gao D."/>
            <person name="Wang J."/>
            <person name="Lang Y."/>
            <person name="Liu T."/>
            <person name="Li B."/>
            <person name="Bai Z."/>
            <person name="Luis Goicoechea J."/>
            <person name="Liang C."/>
            <person name="Chen C."/>
            <person name="Zhang W."/>
            <person name="Sun S."/>
            <person name="Liao Y."/>
            <person name="Zhang X."/>
            <person name="Yang L."/>
            <person name="Song C."/>
            <person name="Wang M."/>
            <person name="Shi J."/>
            <person name="Liu G."/>
            <person name="Liu J."/>
            <person name="Zhou H."/>
            <person name="Zhou W."/>
            <person name="Yu Q."/>
            <person name="An N."/>
            <person name="Chen Y."/>
            <person name="Cai Q."/>
            <person name="Wang B."/>
            <person name="Liu B."/>
            <person name="Min J."/>
            <person name="Huang Y."/>
            <person name="Wu H."/>
            <person name="Li Z."/>
            <person name="Zhang Y."/>
            <person name="Yin Y."/>
            <person name="Song W."/>
            <person name="Jiang J."/>
            <person name="Jackson S.A."/>
            <person name="Wing R.A."/>
            <person name="Wang J."/>
            <person name="Chen M."/>
        </authorList>
    </citation>
    <scope>NUCLEOTIDE SEQUENCE [LARGE SCALE GENOMIC DNA]</scope>
    <source>
        <strain evidence="8">cv. IRGC 101232</strain>
    </source>
</reference>
<dbReference type="OMA" id="PNICTVE"/>
<dbReference type="SMART" id="SM00499">
    <property type="entry name" value="AAI"/>
    <property type="match status" value="1"/>
</dbReference>
<dbReference type="Gene3D" id="1.10.110.10">
    <property type="entry name" value="Plant lipid-transfer and hydrophobic proteins"/>
    <property type="match status" value="1"/>
</dbReference>
<feature type="region of interest" description="Disordered" evidence="5">
    <location>
        <begin position="138"/>
        <end position="167"/>
    </location>
</feature>
<evidence type="ECO:0000256" key="2">
    <source>
        <dbReference type="ARBA" id="ARBA00022729"/>
    </source>
</evidence>
<dbReference type="GeneID" id="102720764"/>
<feature type="signal peptide" evidence="6">
    <location>
        <begin position="1"/>
        <end position="28"/>
    </location>
</feature>
<proteinExistence type="inferred from homology"/>
<dbReference type="HOGENOM" id="CLU_089796_5_0_1"/>
<dbReference type="Pfam" id="PF14368">
    <property type="entry name" value="LTP_2"/>
    <property type="match status" value="1"/>
</dbReference>
<feature type="compositionally biased region" description="Low complexity" evidence="5">
    <location>
        <begin position="155"/>
        <end position="167"/>
    </location>
</feature>
<evidence type="ECO:0000256" key="3">
    <source>
        <dbReference type="ARBA" id="ARBA00023157"/>
    </source>
</evidence>
<dbReference type="STRING" id="4533.J3L565"/>
<dbReference type="InterPro" id="IPR036312">
    <property type="entry name" value="Bifun_inhib/LTP/seed_sf"/>
</dbReference>
<keyword evidence="2 6" id="KW-0732">Signal</keyword>
<dbReference type="SUPFAM" id="SSF47699">
    <property type="entry name" value="Bifunctional inhibitor/lipid-transfer protein/seed storage 2S albumin"/>
    <property type="match status" value="1"/>
</dbReference>